<protein>
    <submittedName>
        <fullName evidence="1">Uncharacterized protein</fullName>
    </submittedName>
</protein>
<evidence type="ECO:0000313" key="2">
    <source>
        <dbReference type="Proteomes" id="UP000708208"/>
    </source>
</evidence>
<gene>
    <name evidence="1" type="ORF">AFUS01_LOCUS12290</name>
</gene>
<organism evidence="1 2">
    <name type="scientific">Allacma fusca</name>
    <dbReference type="NCBI Taxonomy" id="39272"/>
    <lineage>
        <taxon>Eukaryota</taxon>
        <taxon>Metazoa</taxon>
        <taxon>Ecdysozoa</taxon>
        <taxon>Arthropoda</taxon>
        <taxon>Hexapoda</taxon>
        <taxon>Collembola</taxon>
        <taxon>Symphypleona</taxon>
        <taxon>Sminthuridae</taxon>
        <taxon>Allacma</taxon>
    </lineage>
</organism>
<keyword evidence="2" id="KW-1185">Reference proteome</keyword>
<comment type="caution">
    <text evidence="1">The sequence shown here is derived from an EMBL/GenBank/DDBJ whole genome shotgun (WGS) entry which is preliminary data.</text>
</comment>
<accession>A0A8J2KC33</accession>
<dbReference type="AlphaFoldDB" id="A0A8J2KC33"/>
<evidence type="ECO:0000313" key="1">
    <source>
        <dbReference type="EMBL" id="CAG7723189.1"/>
    </source>
</evidence>
<sequence>MASAVEQPDVGGETEVDEKSLNQIFDEAFELFRTVNDFEGETTSQQFQFPSLDLFTGEVISCMNYKFPPSRVLNVLFQMV</sequence>
<reference evidence="1" key="1">
    <citation type="submission" date="2021-06" db="EMBL/GenBank/DDBJ databases">
        <authorList>
            <person name="Hodson N. C."/>
            <person name="Mongue J. A."/>
            <person name="Jaron S. K."/>
        </authorList>
    </citation>
    <scope>NUCLEOTIDE SEQUENCE</scope>
</reference>
<dbReference type="EMBL" id="CAJVCH010096330">
    <property type="protein sequence ID" value="CAG7723189.1"/>
    <property type="molecule type" value="Genomic_DNA"/>
</dbReference>
<proteinExistence type="predicted"/>
<dbReference type="Proteomes" id="UP000708208">
    <property type="component" value="Unassembled WGS sequence"/>
</dbReference>
<name>A0A8J2KC33_9HEXA</name>